<dbReference type="PANTHER" id="PTHR46006:SF2">
    <property type="entry name" value="RHO GUANINE NUCLEOTIDE EXCHANGE FACTOR 3"/>
    <property type="match status" value="1"/>
</dbReference>
<feature type="non-terminal residue" evidence="3">
    <location>
        <position position="100"/>
    </location>
</feature>
<sequence length="100" mass="11278">MGCCLFVYYREPSSKRSKAVSRGASLASLLPPVKNTPLKRIGLRLQASKRRDSKLWSETFDVRLGATQTLSPKEIKRQEAIFELAQGEQDLVEDLKLAKK</sequence>
<proteinExistence type="predicted"/>
<name>A0A834CEX0_ORYME</name>
<keyword evidence="2" id="KW-0963">Cytoplasm</keyword>
<dbReference type="SUPFAM" id="SSF48065">
    <property type="entry name" value="DBL homology domain (DH-domain)"/>
    <property type="match status" value="1"/>
</dbReference>
<evidence type="ECO:0000256" key="2">
    <source>
        <dbReference type="ARBA" id="ARBA00022490"/>
    </source>
</evidence>
<comment type="subcellular location">
    <subcellularLocation>
        <location evidence="1">Cytoplasm</location>
    </subcellularLocation>
</comment>
<evidence type="ECO:0000313" key="3">
    <source>
        <dbReference type="EMBL" id="KAF6727353.1"/>
    </source>
</evidence>
<dbReference type="InterPro" id="IPR035899">
    <property type="entry name" value="DBL_dom_sf"/>
</dbReference>
<dbReference type="Gene3D" id="1.20.900.10">
    <property type="entry name" value="Dbl homology (DH) domain"/>
    <property type="match status" value="1"/>
</dbReference>
<evidence type="ECO:0000313" key="4">
    <source>
        <dbReference type="Proteomes" id="UP000646548"/>
    </source>
</evidence>
<protein>
    <submittedName>
        <fullName evidence="3">Rho guanine nucleotide exchange factor 3</fullName>
    </submittedName>
</protein>
<organism evidence="3 4">
    <name type="scientific">Oryzias melastigma</name>
    <name type="common">Marine medaka</name>
    <dbReference type="NCBI Taxonomy" id="30732"/>
    <lineage>
        <taxon>Eukaryota</taxon>
        <taxon>Metazoa</taxon>
        <taxon>Chordata</taxon>
        <taxon>Craniata</taxon>
        <taxon>Vertebrata</taxon>
        <taxon>Euteleostomi</taxon>
        <taxon>Actinopterygii</taxon>
        <taxon>Neopterygii</taxon>
        <taxon>Teleostei</taxon>
        <taxon>Neoteleostei</taxon>
        <taxon>Acanthomorphata</taxon>
        <taxon>Ovalentaria</taxon>
        <taxon>Atherinomorphae</taxon>
        <taxon>Beloniformes</taxon>
        <taxon>Adrianichthyidae</taxon>
        <taxon>Oryziinae</taxon>
        <taxon>Oryzias</taxon>
    </lineage>
</organism>
<dbReference type="AlphaFoldDB" id="A0A834CEX0"/>
<comment type="caution">
    <text evidence="3">The sequence shown here is derived from an EMBL/GenBank/DDBJ whole genome shotgun (WGS) entry which is preliminary data.</text>
</comment>
<dbReference type="PANTHER" id="PTHR46006">
    <property type="entry name" value="RHO GUANINE NUCLEOTIDE EXCHANGE FACTOR AT 64C, ISOFORM A"/>
    <property type="match status" value="1"/>
</dbReference>
<gene>
    <name evidence="3" type="ORF">FQA47_005266</name>
</gene>
<dbReference type="InterPro" id="IPR051480">
    <property type="entry name" value="Endocytic_GEF_Adapter"/>
</dbReference>
<evidence type="ECO:0000256" key="1">
    <source>
        <dbReference type="ARBA" id="ARBA00004496"/>
    </source>
</evidence>
<dbReference type="GO" id="GO:0035025">
    <property type="term" value="P:positive regulation of Rho protein signal transduction"/>
    <property type="evidence" value="ECO:0007669"/>
    <property type="project" value="TreeGrafter"/>
</dbReference>
<accession>A0A834CEX0</accession>
<reference evidence="3" key="1">
    <citation type="journal article" name="BMC Genomics">
        <title>Long-read sequencing and de novo genome assembly of marine medaka (Oryzias melastigma).</title>
        <authorList>
            <person name="Liang P."/>
            <person name="Saqib H.S.A."/>
            <person name="Ni X."/>
            <person name="Shen Y."/>
        </authorList>
    </citation>
    <scope>NUCLEOTIDE SEQUENCE</scope>
    <source>
        <strain evidence="3">Bigg-433</strain>
    </source>
</reference>
<dbReference type="GO" id="GO:0005737">
    <property type="term" value="C:cytoplasm"/>
    <property type="evidence" value="ECO:0007669"/>
    <property type="project" value="UniProtKB-SubCell"/>
</dbReference>
<dbReference type="Proteomes" id="UP000646548">
    <property type="component" value="Unassembled WGS sequence"/>
</dbReference>
<dbReference type="EMBL" id="WKFB01000306">
    <property type="protein sequence ID" value="KAF6727353.1"/>
    <property type="molecule type" value="Genomic_DNA"/>
</dbReference>